<gene>
    <name evidence="1" type="ORF">SPELUC_LOCUS2762</name>
</gene>
<reference evidence="1" key="1">
    <citation type="submission" date="2021-06" db="EMBL/GenBank/DDBJ databases">
        <authorList>
            <person name="Kallberg Y."/>
            <person name="Tangrot J."/>
            <person name="Rosling A."/>
        </authorList>
    </citation>
    <scope>NUCLEOTIDE SEQUENCE</scope>
    <source>
        <strain evidence="1">28 12/20/2015</strain>
    </source>
</reference>
<organism evidence="1 2">
    <name type="scientific">Cetraspora pellucida</name>
    <dbReference type="NCBI Taxonomy" id="1433469"/>
    <lineage>
        <taxon>Eukaryota</taxon>
        <taxon>Fungi</taxon>
        <taxon>Fungi incertae sedis</taxon>
        <taxon>Mucoromycota</taxon>
        <taxon>Glomeromycotina</taxon>
        <taxon>Glomeromycetes</taxon>
        <taxon>Diversisporales</taxon>
        <taxon>Gigasporaceae</taxon>
        <taxon>Cetraspora</taxon>
    </lineage>
</organism>
<proteinExistence type="predicted"/>
<protein>
    <submittedName>
        <fullName evidence="1">12198_t:CDS:1</fullName>
    </submittedName>
</protein>
<accession>A0ACA9KXI2</accession>
<evidence type="ECO:0000313" key="2">
    <source>
        <dbReference type="Proteomes" id="UP000789366"/>
    </source>
</evidence>
<comment type="caution">
    <text evidence="1">The sequence shown here is derived from an EMBL/GenBank/DDBJ whole genome shotgun (WGS) entry which is preliminary data.</text>
</comment>
<dbReference type="Proteomes" id="UP000789366">
    <property type="component" value="Unassembled WGS sequence"/>
</dbReference>
<name>A0ACA9KXI2_9GLOM</name>
<sequence length="370" mass="42073">MCGRTVLPLAPDVIRQTLGNSNLKCTKWVDQEKYKPSYNVSPTYYEPVVRADSELHENIIHSMKWGFPSWAKNKSNSTSAQSINCRDDSLYEVGGKPMFKPLKNKNRCIVIAQGMPVILENDSDCLAKWLDPNTGWNSELEELLKPYEGELECYPVSQDVGKVSNDYPSLIQPITRANITTFFPGKKDEMKDENTSNSIIKEDADMKEPIIKKEDYDEMKEPTIKKEDDDEMKGSRIKKEDEDDDMKELTSSISNIPSKRSLDDLKDEFLSDEGNDLKRSRKLTPSPPDEKPFNEDLDTEQLQTSLTSTVPRKRSLNFTAQKPNSPMKKSKTKATDVSTQRSNIQKKKQKAKDKAQGSAKITSYFSKSET</sequence>
<evidence type="ECO:0000313" key="1">
    <source>
        <dbReference type="EMBL" id="CAG8495546.1"/>
    </source>
</evidence>
<dbReference type="EMBL" id="CAJVPW010001943">
    <property type="protein sequence ID" value="CAG8495546.1"/>
    <property type="molecule type" value="Genomic_DNA"/>
</dbReference>
<keyword evidence="2" id="KW-1185">Reference proteome</keyword>